<name>A0ABP0PQM4_9DINO</name>
<organism evidence="1 2">
    <name type="scientific">Durusdinium trenchii</name>
    <dbReference type="NCBI Taxonomy" id="1381693"/>
    <lineage>
        <taxon>Eukaryota</taxon>
        <taxon>Sar</taxon>
        <taxon>Alveolata</taxon>
        <taxon>Dinophyceae</taxon>
        <taxon>Suessiales</taxon>
        <taxon>Symbiodiniaceae</taxon>
        <taxon>Durusdinium</taxon>
    </lineage>
</organism>
<gene>
    <name evidence="1" type="ORF">CCMP2556_LOCUS37957</name>
</gene>
<dbReference type="EMBL" id="CAXAMN010023361">
    <property type="protein sequence ID" value="CAK9077030.1"/>
    <property type="molecule type" value="Genomic_DNA"/>
</dbReference>
<evidence type="ECO:0000313" key="2">
    <source>
        <dbReference type="Proteomes" id="UP001642484"/>
    </source>
</evidence>
<reference evidence="1 2" key="1">
    <citation type="submission" date="2024-02" db="EMBL/GenBank/DDBJ databases">
        <authorList>
            <person name="Chen Y."/>
            <person name="Shah S."/>
            <person name="Dougan E. K."/>
            <person name="Thang M."/>
            <person name="Chan C."/>
        </authorList>
    </citation>
    <scope>NUCLEOTIDE SEQUENCE [LARGE SCALE GENOMIC DNA]</scope>
</reference>
<keyword evidence="2" id="KW-1185">Reference proteome</keyword>
<proteinExistence type="predicted"/>
<comment type="caution">
    <text evidence="1">The sequence shown here is derived from an EMBL/GenBank/DDBJ whole genome shotgun (WGS) entry which is preliminary data.</text>
</comment>
<dbReference type="Proteomes" id="UP001642484">
    <property type="component" value="Unassembled WGS sequence"/>
</dbReference>
<sequence length="113" mass="12902">MLLVEVIGTSPLVGVRLSWYQIGCGPSTSCVGYKNLLQGPFLIYTFLQKWPRKATDQAVMSTYHASFESTHFSEDDRMECPQLDLESDRFRHIQMRQRFGTCATPPPGLRRMA</sequence>
<accession>A0ABP0PQM4</accession>
<protein>
    <submittedName>
        <fullName evidence="1">Uncharacterized protein</fullName>
    </submittedName>
</protein>
<evidence type="ECO:0000313" key="1">
    <source>
        <dbReference type="EMBL" id="CAK9077030.1"/>
    </source>
</evidence>